<dbReference type="GO" id="GO:0005524">
    <property type="term" value="F:ATP binding"/>
    <property type="evidence" value="ECO:0007669"/>
    <property type="project" value="UniProtKB-KW"/>
</dbReference>
<dbReference type="GO" id="GO:0046872">
    <property type="term" value="F:metal ion binding"/>
    <property type="evidence" value="ECO:0007669"/>
    <property type="project" value="UniProtKB-KW"/>
</dbReference>
<dbReference type="InterPro" id="IPR003442">
    <property type="entry name" value="T6A_TsaE"/>
</dbReference>
<comment type="similarity">
    <text evidence="2">Belongs to the TsaE family.</text>
</comment>
<evidence type="ECO:0000313" key="12">
    <source>
        <dbReference type="Proteomes" id="UP000277007"/>
    </source>
</evidence>
<evidence type="ECO:0000256" key="10">
    <source>
        <dbReference type="ARBA" id="ARBA00032441"/>
    </source>
</evidence>
<comment type="caution">
    <text evidence="11">The sequence shown here is derived from an EMBL/GenBank/DDBJ whole genome shotgun (WGS) entry which is preliminary data.</text>
</comment>
<keyword evidence="4" id="KW-0963">Cytoplasm</keyword>
<evidence type="ECO:0000256" key="9">
    <source>
        <dbReference type="ARBA" id="ARBA00022842"/>
    </source>
</evidence>
<evidence type="ECO:0000256" key="5">
    <source>
        <dbReference type="ARBA" id="ARBA00022694"/>
    </source>
</evidence>
<protein>
    <recommendedName>
        <fullName evidence="3">tRNA threonylcarbamoyladenosine biosynthesis protein TsaE</fullName>
    </recommendedName>
    <alternativeName>
        <fullName evidence="10">t(6)A37 threonylcarbamoyladenosine biosynthesis protein TsaE</fullName>
    </alternativeName>
</protein>
<dbReference type="InterPro" id="IPR027417">
    <property type="entry name" value="P-loop_NTPase"/>
</dbReference>
<evidence type="ECO:0000256" key="6">
    <source>
        <dbReference type="ARBA" id="ARBA00022723"/>
    </source>
</evidence>
<dbReference type="RefSeq" id="WP_126617601.1">
    <property type="nucleotide sequence ID" value="NZ_JBHUCY010000015.1"/>
</dbReference>
<keyword evidence="11" id="KW-0808">Transferase</keyword>
<evidence type="ECO:0000256" key="3">
    <source>
        <dbReference type="ARBA" id="ARBA00019010"/>
    </source>
</evidence>
<dbReference type="OrthoDB" id="9800307at2"/>
<keyword evidence="8" id="KW-0067">ATP-binding</keyword>
<keyword evidence="7" id="KW-0547">Nucleotide-binding</keyword>
<keyword evidence="5" id="KW-0819">tRNA processing</keyword>
<dbReference type="GO" id="GO:0002949">
    <property type="term" value="P:tRNA threonylcarbamoyladenosine modification"/>
    <property type="evidence" value="ECO:0007669"/>
    <property type="project" value="InterPro"/>
</dbReference>
<keyword evidence="9" id="KW-0460">Magnesium</keyword>
<evidence type="ECO:0000256" key="1">
    <source>
        <dbReference type="ARBA" id="ARBA00004496"/>
    </source>
</evidence>
<organism evidence="11 12">
    <name type="scientific">Azospirillum griseum</name>
    <dbReference type="NCBI Taxonomy" id="2496639"/>
    <lineage>
        <taxon>Bacteria</taxon>
        <taxon>Pseudomonadati</taxon>
        <taxon>Pseudomonadota</taxon>
        <taxon>Alphaproteobacteria</taxon>
        <taxon>Rhodospirillales</taxon>
        <taxon>Azospirillaceae</taxon>
        <taxon>Azospirillum</taxon>
    </lineage>
</organism>
<dbReference type="NCBIfam" id="TIGR00150">
    <property type="entry name" value="T6A_YjeE"/>
    <property type="match status" value="1"/>
</dbReference>
<dbReference type="GO" id="GO:0016740">
    <property type="term" value="F:transferase activity"/>
    <property type="evidence" value="ECO:0007669"/>
    <property type="project" value="UniProtKB-KW"/>
</dbReference>
<evidence type="ECO:0000256" key="2">
    <source>
        <dbReference type="ARBA" id="ARBA00007599"/>
    </source>
</evidence>
<accession>A0A3S0IDH5</accession>
<dbReference type="Gene3D" id="3.40.50.300">
    <property type="entry name" value="P-loop containing nucleotide triphosphate hydrolases"/>
    <property type="match status" value="1"/>
</dbReference>
<evidence type="ECO:0000256" key="4">
    <source>
        <dbReference type="ARBA" id="ARBA00022490"/>
    </source>
</evidence>
<dbReference type="Pfam" id="PF02367">
    <property type="entry name" value="TsaE"/>
    <property type="match status" value="1"/>
</dbReference>
<keyword evidence="6" id="KW-0479">Metal-binding</keyword>
<dbReference type="Proteomes" id="UP000277007">
    <property type="component" value="Unassembled WGS sequence"/>
</dbReference>
<proteinExistence type="inferred from homology"/>
<evidence type="ECO:0000256" key="8">
    <source>
        <dbReference type="ARBA" id="ARBA00022840"/>
    </source>
</evidence>
<dbReference type="GO" id="GO:0005737">
    <property type="term" value="C:cytoplasm"/>
    <property type="evidence" value="ECO:0007669"/>
    <property type="project" value="UniProtKB-SubCell"/>
</dbReference>
<dbReference type="SUPFAM" id="SSF52540">
    <property type="entry name" value="P-loop containing nucleoside triphosphate hydrolases"/>
    <property type="match status" value="1"/>
</dbReference>
<evidence type="ECO:0000313" key="11">
    <source>
        <dbReference type="EMBL" id="RTR17817.1"/>
    </source>
</evidence>
<keyword evidence="12" id="KW-1185">Reference proteome</keyword>
<comment type="subcellular location">
    <subcellularLocation>
        <location evidence="1">Cytoplasm</location>
    </subcellularLocation>
</comment>
<sequence length="159" mass="17173">MQDTPFTHSLIVPDEAATARLAARLGARLRPGDLVALRGDLGAGKSAFSRALIRSVTVPDAEVPSPTFTLVQTYDTDIGPLWHFDLYRLSDADEVIELGWDDSRAEAVALVEWPDRLGPLLPADRVELALTIVGPTERRAELTGFGALAARLAAADWTL</sequence>
<dbReference type="PANTHER" id="PTHR33540:SF2">
    <property type="entry name" value="TRNA THREONYLCARBAMOYLADENOSINE BIOSYNTHESIS PROTEIN TSAE"/>
    <property type="match status" value="1"/>
</dbReference>
<evidence type="ECO:0000256" key="7">
    <source>
        <dbReference type="ARBA" id="ARBA00022741"/>
    </source>
</evidence>
<name>A0A3S0IDH5_9PROT</name>
<dbReference type="PANTHER" id="PTHR33540">
    <property type="entry name" value="TRNA THREONYLCARBAMOYLADENOSINE BIOSYNTHESIS PROTEIN TSAE"/>
    <property type="match status" value="1"/>
</dbReference>
<reference evidence="11 12" key="1">
    <citation type="submission" date="2018-12" db="EMBL/GenBank/DDBJ databases">
        <authorList>
            <person name="Yang Y."/>
        </authorList>
    </citation>
    <scope>NUCLEOTIDE SEQUENCE [LARGE SCALE GENOMIC DNA]</scope>
    <source>
        <strain evidence="11 12">L-25-5w-1</strain>
    </source>
</reference>
<dbReference type="EMBL" id="RXMA01000017">
    <property type="protein sequence ID" value="RTR17817.1"/>
    <property type="molecule type" value="Genomic_DNA"/>
</dbReference>
<dbReference type="AlphaFoldDB" id="A0A3S0IDH5"/>
<gene>
    <name evidence="11" type="primary">tsaE</name>
    <name evidence="11" type="ORF">EJ903_16920</name>
</gene>